<evidence type="ECO:0000313" key="2">
    <source>
        <dbReference type="EMBL" id="RRT67499.1"/>
    </source>
</evidence>
<dbReference type="Proteomes" id="UP000287651">
    <property type="component" value="Unassembled WGS sequence"/>
</dbReference>
<dbReference type="EMBL" id="AMZH03005026">
    <property type="protein sequence ID" value="RRT67499.1"/>
    <property type="molecule type" value="Genomic_DNA"/>
</dbReference>
<accession>A0A426ZTZ3</accession>
<evidence type="ECO:0000256" key="1">
    <source>
        <dbReference type="SAM" id="MobiDB-lite"/>
    </source>
</evidence>
<feature type="region of interest" description="Disordered" evidence="1">
    <location>
        <begin position="145"/>
        <end position="200"/>
    </location>
</feature>
<protein>
    <submittedName>
        <fullName evidence="2">Uncharacterized protein</fullName>
    </submittedName>
</protein>
<name>A0A426ZTZ3_ENSVE</name>
<evidence type="ECO:0000313" key="3">
    <source>
        <dbReference type="Proteomes" id="UP000287651"/>
    </source>
</evidence>
<gene>
    <name evidence="2" type="ORF">B296_00039233</name>
</gene>
<dbReference type="AlphaFoldDB" id="A0A426ZTZ3"/>
<reference evidence="2 3" key="1">
    <citation type="journal article" date="2014" name="Agronomy (Basel)">
        <title>A Draft Genome Sequence for Ensete ventricosum, the Drought-Tolerant Tree Against Hunger.</title>
        <authorList>
            <person name="Harrison J."/>
            <person name="Moore K.A."/>
            <person name="Paszkiewicz K."/>
            <person name="Jones T."/>
            <person name="Grant M."/>
            <person name="Ambacheew D."/>
            <person name="Muzemil S."/>
            <person name="Studholme D.J."/>
        </authorList>
    </citation>
    <scope>NUCLEOTIDE SEQUENCE [LARGE SCALE GENOMIC DNA]</scope>
</reference>
<comment type="caution">
    <text evidence="2">The sequence shown here is derived from an EMBL/GenBank/DDBJ whole genome shotgun (WGS) entry which is preliminary data.</text>
</comment>
<sequence length="234" mass="26003">MYPFICTIPFPSQNLEEDDNGPGIYAIPCLPYMNPTAGFSPNTLIPLRYKIPTQESTAGVNEQHGQEVRQQQGPQRQAVVRRFHFAIQIDLALILKLAAVVFLLSQDGPKHKLILMMLCASLVYLYRTGVLAPFIRWLQQAGAPPQPRQLVQPQNGHPVVGHGDANYPQPDQNVGVERQNQHPPTEGQERPAANENPLEPEGGGGINWWLIVKEIQVFIIGFVTSLIPGLHNND</sequence>
<dbReference type="PANTHER" id="PTHR36787">
    <property type="entry name" value="TRANSMEMBRANE PROTEIN"/>
    <property type="match status" value="1"/>
</dbReference>
<proteinExistence type="predicted"/>
<organism evidence="2 3">
    <name type="scientific">Ensete ventricosum</name>
    <name type="common">Abyssinian banana</name>
    <name type="synonym">Musa ensete</name>
    <dbReference type="NCBI Taxonomy" id="4639"/>
    <lineage>
        <taxon>Eukaryota</taxon>
        <taxon>Viridiplantae</taxon>
        <taxon>Streptophyta</taxon>
        <taxon>Embryophyta</taxon>
        <taxon>Tracheophyta</taxon>
        <taxon>Spermatophyta</taxon>
        <taxon>Magnoliopsida</taxon>
        <taxon>Liliopsida</taxon>
        <taxon>Zingiberales</taxon>
        <taxon>Musaceae</taxon>
        <taxon>Ensete</taxon>
    </lineage>
</organism>